<evidence type="ECO:0000256" key="1">
    <source>
        <dbReference type="ARBA" id="ARBA00004156"/>
    </source>
</evidence>
<feature type="domain" description="TLDc" evidence="9">
    <location>
        <begin position="840"/>
        <end position="1010"/>
    </location>
</feature>
<dbReference type="SMART" id="SM00584">
    <property type="entry name" value="TLDc"/>
    <property type="match status" value="1"/>
</dbReference>
<dbReference type="Gene3D" id="1.10.472.80">
    <property type="entry name" value="Ypt/Rab-GAP domain of gyp1p, domain 3"/>
    <property type="match status" value="1"/>
</dbReference>
<feature type="transmembrane region" description="Helical" evidence="8">
    <location>
        <begin position="639"/>
        <end position="664"/>
    </location>
</feature>
<sequence length="1010" mass="115202">MDSTANGDQSRLDEPYNSNDDNEITYLVNAAIYKQWRSEYVDEIELSVWNIDMVKFAISTTFDNYGSIKTAIQRGVPDIIKHYIWIKANDADRFYIDNPSFYTDSYTSTFGDNVPTEMGDYCPTFSGGIFGFQADLIDSPLGIDQLHGQFDRSLESQVFNDSDNEYNYWVNPYKEASPTAGDSSSVSLNTNKSGRGILQFYHGFINRFRQKPSYRKSDSSSCSDISKDDSKVNVNSQLRRDSSFLDTSKTDEMESVSSIYSIHVSDCAKGSRSGMGNKDRLIDYIHLLNHENANKRKLMKSALARIRKGSEEKKSFVRNVEKTRQMSDTFIYNTKYSYFPPPPSHHSKLMHSSLDVDAARTPDHPFYKSMSIKKSKSKGRVCLPFVCGSKRRNKSKTNSGKHNGVPGPEDSRYNEKNSDDGVYYRNTNRENHNTDSYRDSDYNLYTSDTFSDHTSEEGYRRHSDSAHPGYTYMPSVLSHLPMINTIPEHSASNSVVISYSRSCSNASNAEEDSPAFDTHSNVESEKRDNEPTAASENMEIVRASPSRNQDRSPRKTKEFYEDSIVDRSNMSKIYTKDMELITNLSKAFSKQMTSTSLDRSVYKLTDVTDFTVLLTDQGVLEVKRILWVLNSYFSTKIEFLPVIPSLCCLLLIYLSPNAVLCLLYRFMNKCINNSNLDIGMRFFFVDRRGFVTFVTFVISVLVSHLKKTVEHLKNLRVDVAAWVARSIQTGFSQILPFDYIVRIYGNLLFEGEMVLCRYCVALIKCTRTKLLAATNKETAEELLYHIGLDDSIQIDKLTKMAYSLRIKKFDKKIHEVDTPTPYLMNVKIKHFYRPRLSSCSSIVSEKHWEVIWAKLNAIYRILDPQNIYASYAHGATMTGLIKRVTECIKVSAPALLFIKTKKLEVFGVFIPNLLHAPIKGFFTPQEIVHQMNSFLFTFAPYQRLYEFTSKNATGVKFSMDSIIIGANGPAIIMDKTLSTGHTTKCESYDSPQLASCTYFDVYMIELWTLS</sequence>
<feature type="compositionally biased region" description="Basic and acidic residues" evidence="7">
    <location>
        <begin position="409"/>
        <end position="419"/>
    </location>
</feature>
<evidence type="ECO:0000259" key="9">
    <source>
        <dbReference type="SMART" id="SM00584"/>
    </source>
</evidence>
<feature type="region of interest" description="Disordered" evidence="7">
    <location>
        <begin position="390"/>
        <end position="440"/>
    </location>
</feature>
<evidence type="ECO:0000256" key="2">
    <source>
        <dbReference type="ARBA" id="ARBA00004184"/>
    </source>
</evidence>
<feature type="compositionally biased region" description="Basic and acidic residues" evidence="7">
    <location>
        <begin position="548"/>
        <end position="558"/>
    </location>
</feature>
<feature type="compositionally biased region" description="Basic and acidic residues" evidence="7">
    <location>
        <begin position="427"/>
        <end position="440"/>
    </location>
</feature>
<keyword evidence="3" id="KW-0770">Synapse</keyword>
<keyword evidence="8" id="KW-1133">Transmembrane helix</keyword>
<name>A0A976M6U5_THEOR</name>
<dbReference type="InterPro" id="IPR035969">
    <property type="entry name" value="Rab-GAP_TBC_sf"/>
</dbReference>
<evidence type="ECO:0000256" key="8">
    <source>
        <dbReference type="SAM" id="Phobius"/>
    </source>
</evidence>
<dbReference type="GO" id="GO:0012505">
    <property type="term" value="C:endomembrane system"/>
    <property type="evidence" value="ECO:0007669"/>
    <property type="project" value="UniProtKB-SubCell"/>
</dbReference>
<accession>A0A976M6U5</accession>
<dbReference type="AlphaFoldDB" id="A0A976M6U5"/>
<comment type="subcellular location">
    <subcellularLocation>
        <location evidence="1">Cytoplasmic vesicle membrane</location>
    </subcellularLocation>
    <subcellularLocation>
        <location evidence="2">Endomembrane system</location>
        <topology evidence="2">Peripheral membrane protein</topology>
    </subcellularLocation>
    <subcellularLocation>
        <location evidence="6">Synapse</location>
    </subcellularLocation>
</comment>
<feature type="region of interest" description="Disordered" evidence="7">
    <location>
        <begin position="448"/>
        <end position="467"/>
    </location>
</feature>
<dbReference type="Pfam" id="PF00566">
    <property type="entry name" value="RabGAP-TBC"/>
    <property type="match status" value="1"/>
</dbReference>
<dbReference type="SUPFAM" id="SSF47923">
    <property type="entry name" value="Ypt/Rab-GAP domain of gyp1p"/>
    <property type="match status" value="1"/>
</dbReference>
<reference evidence="10" key="1">
    <citation type="submission" date="2022-07" db="EMBL/GenBank/DDBJ databases">
        <title>Evaluation of T. orientalis genome assembly methods using nanopore sequencing and analysis of variation between genomes.</title>
        <authorList>
            <person name="Yam J."/>
            <person name="Micallef M.L."/>
            <person name="Liu M."/>
            <person name="Djordjevic S.P."/>
            <person name="Bogema D.R."/>
            <person name="Jenkins C."/>
        </authorList>
    </citation>
    <scope>NUCLEOTIDE SEQUENCE</scope>
    <source>
        <strain evidence="10">Fish Creek</strain>
    </source>
</reference>
<dbReference type="OrthoDB" id="26679at2759"/>
<dbReference type="InterPro" id="IPR000195">
    <property type="entry name" value="Rab-GAP-TBC_dom"/>
</dbReference>
<dbReference type="PANTHER" id="PTHR23354:SF122">
    <property type="entry name" value="GTPASE-ACTIVATING PROTEIN SKYWALKER"/>
    <property type="match status" value="1"/>
</dbReference>
<keyword evidence="8" id="KW-0812">Transmembrane</keyword>
<keyword evidence="5" id="KW-0968">Cytoplasmic vesicle</keyword>
<evidence type="ECO:0000256" key="5">
    <source>
        <dbReference type="ARBA" id="ARBA00023329"/>
    </source>
</evidence>
<protein>
    <recommendedName>
        <fullName evidence="9">TLDc domain-containing protein</fullName>
    </recommendedName>
</protein>
<keyword evidence="4 8" id="KW-0472">Membrane</keyword>
<evidence type="ECO:0000313" key="11">
    <source>
        <dbReference type="Proteomes" id="UP000244803"/>
    </source>
</evidence>
<evidence type="ECO:0000256" key="3">
    <source>
        <dbReference type="ARBA" id="ARBA00023018"/>
    </source>
</evidence>
<dbReference type="Proteomes" id="UP000244803">
    <property type="component" value="Chromosome 4"/>
</dbReference>
<dbReference type="PANTHER" id="PTHR23354">
    <property type="entry name" value="NUCLEOLAR PROTEIN 7/ESTROGEN RECEPTOR COACTIVATOR-RELATED"/>
    <property type="match status" value="1"/>
</dbReference>
<evidence type="ECO:0000256" key="6">
    <source>
        <dbReference type="ARBA" id="ARBA00034103"/>
    </source>
</evidence>
<gene>
    <name evidence="10" type="ORF">MACJ_002964</name>
</gene>
<evidence type="ECO:0000313" key="10">
    <source>
        <dbReference type="EMBL" id="UKJ89710.2"/>
    </source>
</evidence>
<evidence type="ECO:0000256" key="4">
    <source>
        <dbReference type="ARBA" id="ARBA00023136"/>
    </source>
</evidence>
<dbReference type="GO" id="GO:0030659">
    <property type="term" value="C:cytoplasmic vesicle membrane"/>
    <property type="evidence" value="ECO:0007669"/>
    <property type="project" value="UniProtKB-SubCell"/>
</dbReference>
<dbReference type="InterPro" id="IPR006571">
    <property type="entry name" value="TLDc_dom"/>
</dbReference>
<feature type="transmembrane region" description="Helical" evidence="8">
    <location>
        <begin position="685"/>
        <end position="705"/>
    </location>
</feature>
<feature type="region of interest" description="Disordered" evidence="7">
    <location>
        <begin position="505"/>
        <end position="558"/>
    </location>
</feature>
<evidence type="ECO:0000256" key="7">
    <source>
        <dbReference type="SAM" id="MobiDB-lite"/>
    </source>
</evidence>
<organism evidence="10 11">
    <name type="scientific">Theileria orientalis</name>
    <dbReference type="NCBI Taxonomy" id="68886"/>
    <lineage>
        <taxon>Eukaryota</taxon>
        <taxon>Sar</taxon>
        <taxon>Alveolata</taxon>
        <taxon>Apicomplexa</taxon>
        <taxon>Aconoidasida</taxon>
        <taxon>Piroplasmida</taxon>
        <taxon>Theileriidae</taxon>
        <taxon>Theileria</taxon>
    </lineage>
</organism>
<feature type="compositionally biased region" description="Basic and acidic residues" evidence="7">
    <location>
        <begin position="520"/>
        <end position="530"/>
    </location>
</feature>
<dbReference type="EMBL" id="CP056067">
    <property type="protein sequence ID" value="UKJ89710.2"/>
    <property type="molecule type" value="Genomic_DNA"/>
</dbReference>
<dbReference type="Pfam" id="PF07534">
    <property type="entry name" value="TLD"/>
    <property type="match status" value="1"/>
</dbReference>
<feature type="compositionally biased region" description="Basic and acidic residues" evidence="7">
    <location>
        <begin position="450"/>
        <end position="465"/>
    </location>
</feature>
<proteinExistence type="predicted"/>